<evidence type="ECO:0000313" key="2">
    <source>
        <dbReference type="Proteomes" id="UP000198406"/>
    </source>
</evidence>
<gene>
    <name evidence="1" type="ORF">FisN_13Lu112</name>
</gene>
<keyword evidence="2" id="KW-1185">Reference proteome</keyword>
<dbReference type="EMBL" id="BDSP01000053">
    <property type="protein sequence ID" value="GAX12627.1"/>
    <property type="molecule type" value="Genomic_DNA"/>
</dbReference>
<dbReference type="OrthoDB" id="120976at2759"/>
<proteinExistence type="predicted"/>
<comment type="caution">
    <text evidence="1">The sequence shown here is derived from an EMBL/GenBank/DDBJ whole genome shotgun (WGS) entry which is preliminary data.</text>
</comment>
<organism evidence="1 2">
    <name type="scientific">Fistulifera solaris</name>
    <name type="common">Oleaginous diatom</name>
    <dbReference type="NCBI Taxonomy" id="1519565"/>
    <lineage>
        <taxon>Eukaryota</taxon>
        <taxon>Sar</taxon>
        <taxon>Stramenopiles</taxon>
        <taxon>Ochrophyta</taxon>
        <taxon>Bacillariophyta</taxon>
        <taxon>Bacillariophyceae</taxon>
        <taxon>Bacillariophycidae</taxon>
        <taxon>Naviculales</taxon>
        <taxon>Naviculaceae</taxon>
        <taxon>Fistulifera</taxon>
    </lineage>
</organism>
<evidence type="ECO:0000313" key="1">
    <source>
        <dbReference type="EMBL" id="GAX12627.1"/>
    </source>
</evidence>
<accession>A0A1Z5JF37</accession>
<reference evidence="1 2" key="1">
    <citation type="journal article" date="2015" name="Plant Cell">
        <title>Oil accumulation by the oleaginous diatom Fistulifera solaris as revealed by the genome and transcriptome.</title>
        <authorList>
            <person name="Tanaka T."/>
            <person name="Maeda Y."/>
            <person name="Veluchamy A."/>
            <person name="Tanaka M."/>
            <person name="Abida H."/>
            <person name="Marechal E."/>
            <person name="Bowler C."/>
            <person name="Muto M."/>
            <person name="Sunaga Y."/>
            <person name="Tanaka M."/>
            <person name="Yoshino T."/>
            <person name="Taniguchi T."/>
            <person name="Fukuda Y."/>
            <person name="Nemoto M."/>
            <person name="Matsumoto M."/>
            <person name="Wong P.S."/>
            <person name="Aburatani S."/>
            <person name="Fujibuchi W."/>
        </authorList>
    </citation>
    <scope>NUCLEOTIDE SEQUENCE [LARGE SCALE GENOMIC DNA]</scope>
    <source>
        <strain evidence="1 2">JPCC DA0580</strain>
    </source>
</reference>
<protein>
    <submittedName>
        <fullName evidence="1">Uncharacterized protein</fullName>
    </submittedName>
</protein>
<dbReference type="InParanoid" id="A0A1Z5JF37"/>
<dbReference type="AlphaFoldDB" id="A0A1Z5JF37"/>
<sequence length="516" mass="58961">MTICWDLIRRMEKGALLERIPEEEWSPEQAAWGTEEPLYRFRYTPTLDDFQWDDKQQFAVWRENGTLVCLQHIDGWRTELFEGWRTRDASSEPRYKYQGQSVAFEIDFTRRVDGVKCTIYGKTNHAIAETLTFLWSLDRGRAKIQKALLSSLDVSILSAEQLASILNANRNIQLNMPSIAWTPEQSVVLATRPFSLNWNLTQRFSDHGTAFVSALQTRQKGQSNFGTLTFEVSTFSRPNLELLFQLEDTFTKLDVECHDHDLVLLPFSAKVETLHYTFETYGIVDPEDFGSIEMKPKNVHLEIKNFIRNVLMVTAVLDRLAQLGHLERLGLTLAEIGRNIDADQVALVAEALLRVIHANPSLSYLDLSKTHRFHQRVDWTPHYEQIFDAMEARSSLSTSTIAIHEPGRNTPFGGYSDTSMNAALYSQVETLLSRNRHILVEDQWGLTFTDGSKIDSIYKLNRFYNGSENLAKGTTSFWKPQLMVTALTHSSSGKFSFTALLLSHHTNTLVECLYGS</sequence>
<name>A0A1Z5JF37_FISSO</name>
<dbReference type="Proteomes" id="UP000198406">
    <property type="component" value="Unassembled WGS sequence"/>
</dbReference>